<accession>A0A4V6A376</accession>
<dbReference type="InterPro" id="IPR039857">
    <property type="entry name" value="Ift122/121"/>
</dbReference>
<name>A0A4V6A376_STECR</name>
<sequence length="292" mass="33274">MENNIFVVFDSNLEFSLVQIRIGKVFANTGLCEQAVDCYMRCDRINDALDICIQLNQWEKAVELSRQHNLRDVQSLLGKHAEQLTGSIDKQLAAVQLFRRAGRYIDAANIVFSIATQERVKQSQPIRLKKLYVMGALLIEQYREQNKIKLAKKAEGQKDMTGAAIALQGLLAEDTMLSIEDSKLIDSAWRGAEAYHFFMLTHRQLYEGDVDAAMKTALSVVEYEEILDTLEVYSLLALAACASRQFYVASRAFMKLESIPTQSPDEREVYEKLARTIFMKLAYYKSKIQFNA</sequence>
<dbReference type="Proteomes" id="UP000298663">
    <property type="component" value="Unassembled WGS sequence"/>
</dbReference>
<reference evidence="4 5" key="2">
    <citation type="journal article" date="2019" name="G3 (Bethesda)">
        <title>Hybrid Assembly of the Genome of the Entomopathogenic Nematode Steinernema carpocapsae Identifies the X-Chromosome.</title>
        <authorList>
            <person name="Serra L."/>
            <person name="Macchietto M."/>
            <person name="Macias-Munoz A."/>
            <person name="McGill C.J."/>
            <person name="Rodriguez I.M."/>
            <person name="Rodriguez B."/>
            <person name="Murad R."/>
            <person name="Mortazavi A."/>
        </authorList>
    </citation>
    <scope>NUCLEOTIDE SEQUENCE [LARGE SCALE GENOMIC DNA]</scope>
    <source>
        <strain evidence="4 5">ALL</strain>
    </source>
</reference>
<dbReference type="PANTHER" id="PTHR12764">
    <property type="entry name" value="WD REPEAT DOMAIN-RELATED"/>
    <property type="match status" value="1"/>
</dbReference>
<proteinExistence type="predicted"/>
<dbReference type="GO" id="GO:0035721">
    <property type="term" value="P:intraciliary retrograde transport"/>
    <property type="evidence" value="ECO:0007669"/>
    <property type="project" value="TreeGrafter"/>
</dbReference>
<dbReference type="STRING" id="34508.A0A4V6A376"/>
<evidence type="ECO:0000313" key="4">
    <source>
        <dbReference type="EMBL" id="TKR82025.1"/>
    </source>
</evidence>
<keyword evidence="5" id="KW-1185">Reference proteome</keyword>
<dbReference type="GO" id="GO:0097730">
    <property type="term" value="C:non-motile cilium"/>
    <property type="evidence" value="ECO:0007669"/>
    <property type="project" value="TreeGrafter"/>
</dbReference>
<dbReference type="Pfam" id="PF25170">
    <property type="entry name" value="TPR_WDR35"/>
    <property type="match status" value="1"/>
</dbReference>
<keyword evidence="2" id="KW-0677">Repeat</keyword>
<gene>
    <name evidence="4" type="ORF">L596_015807</name>
</gene>
<evidence type="ECO:0000259" key="3">
    <source>
        <dbReference type="Pfam" id="PF25768"/>
    </source>
</evidence>
<organism evidence="4 5">
    <name type="scientific">Steinernema carpocapsae</name>
    <name type="common">Entomopathogenic nematode</name>
    <dbReference type="NCBI Taxonomy" id="34508"/>
    <lineage>
        <taxon>Eukaryota</taxon>
        <taxon>Metazoa</taxon>
        <taxon>Ecdysozoa</taxon>
        <taxon>Nematoda</taxon>
        <taxon>Chromadorea</taxon>
        <taxon>Rhabditida</taxon>
        <taxon>Tylenchina</taxon>
        <taxon>Panagrolaimomorpha</taxon>
        <taxon>Strongyloidoidea</taxon>
        <taxon>Steinernematidae</taxon>
        <taxon>Steinernema</taxon>
    </lineage>
</organism>
<evidence type="ECO:0000313" key="5">
    <source>
        <dbReference type="Proteomes" id="UP000298663"/>
    </source>
</evidence>
<comment type="caution">
    <text evidence="4">The sequence shown here is derived from an EMBL/GenBank/DDBJ whole genome shotgun (WGS) entry which is preliminary data.</text>
</comment>
<protein>
    <recommendedName>
        <fullName evidence="3">IFT121-like TPR repeats domain-containing protein</fullName>
    </recommendedName>
</protein>
<evidence type="ECO:0000256" key="1">
    <source>
        <dbReference type="ARBA" id="ARBA00022574"/>
    </source>
</evidence>
<dbReference type="InterPro" id="IPR057979">
    <property type="entry name" value="TPR_IFT121"/>
</dbReference>
<dbReference type="PANTHER" id="PTHR12764:SF5">
    <property type="entry name" value="LD29485P"/>
    <property type="match status" value="1"/>
</dbReference>
<evidence type="ECO:0000256" key="2">
    <source>
        <dbReference type="ARBA" id="ARBA00022737"/>
    </source>
</evidence>
<dbReference type="OrthoDB" id="5824896at2759"/>
<dbReference type="EMBL" id="AZBU02000004">
    <property type="protein sequence ID" value="TKR82025.1"/>
    <property type="molecule type" value="Genomic_DNA"/>
</dbReference>
<keyword evidence="1" id="KW-0853">WD repeat</keyword>
<dbReference type="AlphaFoldDB" id="A0A4V6A376"/>
<dbReference type="GO" id="GO:1905515">
    <property type="term" value="P:non-motile cilium assembly"/>
    <property type="evidence" value="ECO:0007669"/>
    <property type="project" value="TreeGrafter"/>
</dbReference>
<reference evidence="4 5" key="1">
    <citation type="journal article" date="2015" name="Genome Biol.">
        <title>Comparative genomics of Steinernema reveals deeply conserved gene regulatory networks.</title>
        <authorList>
            <person name="Dillman A.R."/>
            <person name="Macchietto M."/>
            <person name="Porter C.F."/>
            <person name="Rogers A."/>
            <person name="Williams B."/>
            <person name="Antoshechkin I."/>
            <person name="Lee M.M."/>
            <person name="Goodwin Z."/>
            <person name="Lu X."/>
            <person name="Lewis E.E."/>
            <person name="Goodrich-Blair H."/>
            <person name="Stock S.P."/>
            <person name="Adams B.J."/>
            <person name="Sternberg P.W."/>
            <person name="Mortazavi A."/>
        </authorList>
    </citation>
    <scope>NUCLEOTIDE SEQUENCE [LARGE SCALE GENOMIC DNA]</scope>
    <source>
        <strain evidence="4 5">ALL</strain>
    </source>
</reference>
<dbReference type="GO" id="GO:0061512">
    <property type="term" value="P:protein localization to cilium"/>
    <property type="evidence" value="ECO:0007669"/>
    <property type="project" value="TreeGrafter"/>
</dbReference>
<dbReference type="InterPro" id="IPR057361">
    <property type="entry name" value="TPR_WDR35"/>
</dbReference>
<dbReference type="Gene3D" id="1.25.40.470">
    <property type="match status" value="1"/>
</dbReference>
<dbReference type="GO" id="GO:0030991">
    <property type="term" value="C:intraciliary transport particle A"/>
    <property type="evidence" value="ECO:0007669"/>
    <property type="project" value="TreeGrafter"/>
</dbReference>
<dbReference type="Pfam" id="PF25768">
    <property type="entry name" value="TPR_IFT121"/>
    <property type="match status" value="1"/>
</dbReference>
<feature type="domain" description="IFT121-like TPR repeats" evidence="3">
    <location>
        <begin position="186"/>
        <end position="281"/>
    </location>
</feature>